<keyword evidence="2" id="KW-1185">Reference proteome</keyword>
<dbReference type="Proteomes" id="UP001058074">
    <property type="component" value="Unassembled WGS sequence"/>
</dbReference>
<protein>
    <submittedName>
        <fullName evidence="1">Uncharacterized protein</fullName>
    </submittedName>
</protein>
<proteinExistence type="predicted"/>
<name>A0ACB5RF85_9CLOT</name>
<reference evidence="1" key="1">
    <citation type="journal article" date="2025" name="Int. J. Syst. Evol. Microbiol.">
        <title>Inconstantimicrobium mannanitabidum sp. nov., a novel member of the family Clostridiaceae isolated from anoxic soil under the treatment of reductive soil disinfestation.</title>
        <authorList>
            <person name="Ueki A."/>
            <person name="Tonouchi A."/>
            <person name="Honma S."/>
            <person name="Kaku N."/>
            <person name="Ueki K."/>
        </authorList>
    </citation>
    <scope>NUCLEOTIDE SEQUENCE</scope>
    <source>
        <strain evidence="1">TW13</strain>
    </source>
</reference>
<sequence>MYPDKKNIITVINAKMLVLDVIFLGSKKLNEANAITYFNMYPVVSKNKTKPSPFSIILV</sequence>
<organism evidence="1 2">
    <name type="scientific">Inconstantimicrobium mannanitabidum</name>
    <dbReference type="NCBI Taxonomy" id="1604901"/>
    <lineage>
        <taxon>Bacteria</taxon>
        <taxon>Bacillati</taxon>
        <taxon>Bacillota</taxon>
        <taxon>Clostridia</taxon>
        <taxon>Eubacteriales</taxon>
        <taxon>Clostridiaceae</taxon>
        <taxon>Inconstantimicrobium</taxon>
    </lineage>
</organism>
<comment type="caution">
    <text evidence="1">The sequence shown here is derived from an EMBL/GenBank/DDBJ whole genome shotgun (WGS) entry which is preliminary data.</text>
</comment>
<evidence type="ECO:0000313" key="2">
    <source>
        <dbReference type="Proteomes" id="UP001058074"/>
    </source>
</evidence>
<gene>
    <name evidence="1" type="ORF">rsdtw13_30560</name>
</gene>
<evidence type="ECO:0000313" key="1">
    <source>
        <dbReference type="EMBL" id="GKX67798.1"/>
    </source>
</evidence>
<dbReference type="EMBL" id="BROD01000001">
    <property type="protein sequence ID" value="GKX67798.1"/>
    <property type="molecule type" value="Genomic_DNA"/>
</dbReference>
<accession>A0ACB5RF85</accession>